<evidence type="ECO:0000313" key="2">
    <source>
        <dbReference type="EMBL" id="VFK49277.1"/>
    </source>
</evidence>
<reference evidence="2" key="1">
    <citation type="submission" date="2019-02" db="EMBL/GenBank/DDBJ databases">
        <authorList>
            <person name="Gruber-Vodicka R. H."/>
            <person name="Seah K. B. B."/>
        </authorList>
    </citation>
    <scope>NUCLEOTIDE SEQUENCE</scope>
    <source>
        <strain evidence="2">BECK_S1320</strain>
        <strain evidence="1">BECK_S1321</strain>
    </source>
</reference>
<sequence>MYRDSHPCRARREAPTCSLPRKNSFALKIFTNAQDFSLSVEIGKEVVKMTMGSLEWDTFGFGAAWGPETVPEHSRGSIDFRGGIPYQSGVRTPAKSLKVFDRFIPDFPDKGPTGWREVRSRHRDHPKPVFRFPTFMYRKNIFWETGAHIGIHPLSDLARSANMFRINRSTKSHES</sequence>
<gene>
    <name evidence="2" type="ORF">BECKSD772E_GA0070983_11695</name>
    <name evidence="1" type="ORF">BECKSD772F_GA0070984_10145</name>
</gene>
<evidence type="ECO:0000313" key="1">
    <source>
        <dbReference type="EMBL" id="VFK37320.1"/>
    </source>
</evidence>
<name>A0A450Z659_9GAMM</name>
<proteinExistence type="predicted"/>
<accession>A0A450Z659</accession>
<protein>
    <submittedName>
        <fullName evidence="2">Uncharacterized protein</fullName>
    </submittedName>
</protein>
<dbReference type="AlphaFoldDB" id="A0A450Z659"/>
<organism evidence="2">
    <name type="scientific">Candidatus Kentrum sp. SD</name>
    <dbReference type="NCBI Taxonomy" id="2126332"/>
    <lineage>
        <taxon>Bacteria</taxon>
        <taxon>Pseudomonadati</taxon>
        <taxon>Pseudomonadota</taxon>
        <taxon>Gammaproteobacteria</taxon>
        <taxon>Candidatus Kentrum</taxon>
    </lineage>
</organism>
<dbReference type="EMBL" id="CAADFR010000014">
    <property type="protein sequence ID" value="VFK37320.1"/>
    <property type="molecule type" value="Genomic_DNA"/>
</dbReference>
<dbReference type="EMBL" id="CAADFU010000169">
    <property type="protein sequence ID" value="VFK49277.1"/>
    <property type="molecule type" value="Genomic_DNA"/>
</dbReference>